<feature type="domain" description="Prepilin type IV endopeptidase peptidase" evidence="8">
    <location>
        <begin position="101"/>
        <end position="208"/>
    </location>
</feature>
<dbReference type="Pfam" id="PF01478">
    <property type="entry name" value="Peptidase_A24"/>
    <property type="match status" value="1"/>
</dbReference>
<evidence type="ECO:0000256" key="4">
    <source>
        <dbReference type="ARBA" id="ARBA00022692"/>
    </source>
</evidence>
<dbReference type="EMBL" id="CP002216">
    <property type="protein sequence ID" value="ADQ05144.1"/>
    <property type="molecule type" value="Genomic_DNA"/>
</dbReference>
<keyword evidence="3" id="KW-1003">Cell membrane</keyword>
<dbReference type="AlphaFoldDB" id="E4Q3R4"/>
<dbReference type="GO" id="GO:0005886">
    <property type="term" value="C:plasma membrane"/>
    <property type="evidence" value="ECO:0007669"/>
    <property type="project" value="UniProtKB-SubCell"/>
</dbReference>
<evidence type="ECO:0000313" key="10">
    <source>
        <dbReference type="EMBL" id="ADQ05144.1"/>
    </source>
</evidence>
<feature type="transmembrane region" description="Helical" evidence="7">
    <location>
        <begin position="224"/>
        <end position="247"/>
    </location>
</feature>
<dbReference type="InterPro" id="IPR010627">
    <property type="entry name" value="Prepilin_pept_A24_N"/>
</dbReference>
<comment type="similarity">
    <text evidence="2">Belongs to the peptidase A24 family.</text>
</comment>
<sequence>MLAVLIVLFFTLGSFLNVCIYRIPRGESIVFPPSHCPNCNKKLKWCDLIPVLSYIFLKGKCRYCGHKISIRYPIVETLTASGGFLCYLRYGISAQMFISFAIFCILLYISMVDIDTMEISTASILLLFIARCAQIFLEKGATFNTVLSIFLGMFFSMLLILIIYILSKGRAMGFGDVLLIAAGGAGFTAAQAILANFLAFIFGAVFAVLMMILKNKNMKSEVPFGPYIAVALFITMIYGDGILQLYFNYLRS</sequence>
<proteinExistence type="inferred from homology"/>
<evidence type="ECO:0000259" key="9">
    <source>
        <dbReference type="Pfam" id="PF06750"/>
    </source>
</evidence>
<feature type="transmembrane region" description="Helical" evidence="7">
    <location>
        <begin position="121"/>
        <end position="137"/>
    </location>
</feature>
<keyword evidence="5 7" id="KW-1133">Transmembrane helix</keyword>
<evidence type="ECO:0000256" key="1">
    <source>
        <dbReference type="ARBA" id="ARBA00004651"/>
    </source>
</evidence>
<gene>
    <name evidence="10" type="ordered locus">Calow_1598</name>
</gene>
<evidence type="ECO:0000256" key="5">
    <source>
        <dbReference type="ARBA" id="ARBA00022989"/>
    </source>
</evidence>
<evidence type="ECO:0000313" key="11">
    <source>
        <dbReference type="Proteomes" id="UP000006889"/>
    </source>
</evidence>
<reference key="1">
    <citation type="submission" date="2010-09" db="EMBL/GenBank/DDBJ databases">
        <title>Complete sequence of Caldicellulosiruptor owensensis OL.</title>
        <authorList>
            <consortium name="US DOE Joint Genome Institute"/>
            <person name="Lucas S."/>
            <person name="Copeland A."/>
            <person name="Lapidus A."/>
            <person name="Cheng J.-F."/>
            <person name="Bruce D."/>
            <person name="Goodwin L."/>
            <person name="Pitluck S."/>
            <person name="Davenport K."/>
            <person name="Detter J.C."/>
            <person name="Han C."/>
            <person name="Tapia R."/>
            <person name="Land M."/>
            <person name="Hauser L."/>
            <person name="Chang Y.-J."/>
            <person name="Jeffries C."/>
            <person name="Kyrpides N."/>
            <person name="Ivanova N."/>
            <person name="Mikhailova N."/>
            <person name="Blumer-Schuette S.E."/>
            <person name="Kelly R.M."/>
            <person name="Woyke T."/>
        </authorList>
    </citation>
    <scope>NUCLEOTIDE SEQUENCE</scope>
    <source>
        <strain>OL</strain>
    </source>
</reference>
<dbReference type="EC" id="3.4.23.43" evidence="10"/>
<dbReference type="RefSeq" id="WP_013412483.1">
    <property type="nucleotide sequence ID" value="NC_014657.1"/>
</dbReference>
<dbReference type="KEGG" id="cow:Calow_1598"/>
<dbReference type="eggNOG" id="COG1989">
    <property type="taxonomic scope" value="Bacteria"/>
</dbReference>
<feature type="transmembrane region" description="Helical" evidence="7">
    <location>
        <begin position="143"/>
        <end position="167"/>
    </location>
</feature>
<reference evidence="10 11" key="2">
    <citation type="journal article" date="2011" name="J. Bacteriol.">
        <title>Complete genome sequences for the anaerobic, extremely thermophilic plant biomass-degrading bacteria Caldicellulosiruptor hydrothermalis, Caldicellulosiruptor kristjanssonii, Caldicellulosiruptor kronotskyensis, Caldicellulosiruptor owensenis, and Caldicellulosiruptor lactoaceticus.</title>
        <authorList>
            <person name="Blumer-Schuette S.E."/>
            <person name="Ozdemir I."/>
            <person name="Mistry D."/>
            <person name="Lucas S."/>
            <person name="Lapidus A."/>
            <person name="Cheng J.F."/>
            <person name="Goodwin L.A."/>
            <person name="Pitluck S."/>
            <person name="Land M.L."/>
            <person name="Hauser L.J."/>
            <person name="Woyke T."/>
            <person name="Mikhailova N."/>
            <person name="Pati A."/>
            <person name="Kyrpides N.C."/>
            <person name="Ivanova N."/>
            <person name="Detter J.C."/>
            <person name="Walston-Davenport K."/>
            <person name="Han S."/>
            <person name="Adams M.W."/>
            <person name="Kelly R.M."/>
        </authorList>
    </citation>
    <scope>NUCLEOTIDE SEQUENCE [LARGE SCALE GENOMIC DNA]</scope>
    <source>
        <strain evidence="11">ATCC 700167 / DSM 13100 / OL</strain>
    </source>
</reference>
<name>E4Q3R4_CALOW</name>
<keyword evidence="10" id="KW-0378">Hydrolase</keyword>
<protein>
    <submittedName>
        <fullName evidence="10">Prepilin peptidase</fullName>
        <ecNumber evidence="10">3.4.23.43</ecNumber>
    </submittedName>
</protein>
<feature type="transmembrane region" description="Helical" evidence="7">
    <location>
        <begin position="179"/>
        <end position="212"/>
    </location>
</feature>
<dbReference type="InterPro" id="IPR000045">
    <property type="entry name" value="Prepilin_IV_endopep_pep"/>
</dbReference>
<dbReference type="STRING" id="632518.Calow_1598"/>
<dbReference type="Gene3D" id="1.20.120.1220">
    <property type="match status" value="1"/>
</dbReference>
<keyword evidence="6 7" id="KW-0472">Membrane</keyword>
<keyword evidence="11" id="KW-1185">Reference proteome</keyword>
<comment type="subcellular location">
    <subcellularLocation>
        <location evidence="1">Cell membrane</location>
        <topology evidence="1">Multi-pass membrane protein</topology>
    </subcellularLocation>
</comment>
<dbReference type="Pfam" id="PF06750">
    <property type="entry name" value="A24_N_bact"/>
    <property type="match status" value="1"/>
</dbReference>
<keyword evidence="4 7" id="KW-0812">Transmembrane</keyword>
<evidence type="ECO:0000256" key="3">
    <source>
        <dbReference type="ARBA" id="ARBA00022475"/>
    </source>
</evidence>
<dbReference type="Proteomes" id="UP000006889">
    <property type="component" value="Chromosome"/>
</dbReference>
<feature type="domain" description="Prepilin peptidase A24 N-terminal" evidence="9">
    <location>
        <begin position="11"/>
        <end position="89"/>
    </location>
</feature>
<feature type="transmembrane region" description="Helical" evidence="7">
    <location>
        <begin position="87"/>
        <end position="109"/>
    </location>
</feature>
<dbReference type="PANTHER" id="PTHR30487:SF0">
    <property type="entry name" value="PREPILIN LEADER PEPTIDASE_N-METHYLTRANSFERASE-RELATED"/>
    <property type="match status" value="1"/>
</dbReference>
<dbReference type="HOGENOM" id="CLU_057101_0_1_9"/>
<dbReference type="InterPro" id="IPR050882">
    <property type="entry name" value="Prepilin_peptidase/N-MTase"/>
</dbReference>
<dbReference type="GO" id="GO:0006465">
    <property type="term" value="P:signal peptide processing"/>
    <property type="evidence" value="ECO:0007669"/>
    <property type="project" value="TreeGrafter"/>
</dbReference>
<evidence type="ECO:0000259" key="8">
    <source>
        <dbReference type="Pfam" id="PF01478"/>
    </source>
</evidence>
<dbReference type="GO" id="GO:0004190">
    <property type="term" value="F:aspartic-type endopeptidase activity"/>
    <property type="evidence" value="ECO:0007669"/>
    <property type="project" value="UniProtKB-EC"/>
</dbReference>
<organism evidence="10 11">
    <name type="scientific">Caldicellulosiruptor owensensis (strain ATCC 700167 / DSM 13100 / OL)</name>
    <dbReference type="NCBI Taxonomy" id="632518"/>
    <lineage>
        <taxon>Bacteria</taxon>
        <taxon>Bacillati</taxon>
        <taxon>Bacillota</taxon>
        <taxon>Bacillota incertae sedis</taxon>
        <taxon>Caldicellulosiruptorales</taxon>
        <taxon>Caldicellulosiruptoraceae</taxon>
        <taxon>Caldicellulosiruptor</taxon>
    </lineage>
</organism>
<evidence type="ECO:0000256" key="7">
    <source>
        <dbReference type="SAM" id="Phobius"/>
    </source>
</evidence>
<dbReference type="PANTHER" id="PTHR30487">
    <property type="entry name" value="TYPE 4 PREPILIN-LIKE PROTEINS LEADER PEPTIDE-PROCESSING ENZYME"/>
    <property type="match status" value="1"/>
</dbReference>
<evidence type="ECO:0000256" key="2">
    <source>
        <dbReference type="ARBA" id="ARBA00005801"/>
    </source>
</evidence>
<accession>E4Q3R4</accession>
<evidence type="ECO:0000256" key="6">
    <source>
        <dbReference type="ARBA" id="ARBA00023136"/>
    </source>
</evidence>